<keyword evidence="3" id="KW-0949">S-adenosyl-L-methionine</keyword>
<comment type="cofactor">
    <cofactor evidence="1">
        <name>[4Fe-4S] cluster</name>
        <dbReference type="ChEBI" id="CHEBI:49883"/>
    </cofactor>
</comment>
<dbReference type="InterPro" id="IPR013785">
    <property type="entry name" value="Aldolase_TIM"/>
</dbReference>
<dbReference type="RefSeq" id="WP_175561961.1">
    <property type="nucleotide sequence ID" value="NZ_FRFD01000003.1"/>
</dbReference>
<evidence type="ECO:0000256" key="6">
    <source>
        <dbReference type="ARBA" id="ARBA00023014"/>
    </source>
</evidence>
<dbReference type="SFLD" id="SFLDS00029">
    <property type="entry name" value="Radical_SAM"/>
    <property type="match status" value="1"/>
</dbReference>
<dbReference type="CDD" id="cd01335">
    <property type="entry name" value="Radical_SAM"/>
    <property type="match status" value="1"/>
</dbReference>
<dbReference type="Proteomes" id="UP000184612">
    <property type="component" value="Unassembled WGS sequence"/>
</dbReference>
<dbReference type="EMBL" id="FRFD01000003">
    <property type="protein sequence ID" value="SHO43166.1"/>
    <property type="molecule type" value="Genomic_DNA"/>
</dbReference>
<dbReference type="InterPro" id="IPR007197">
    <property type="entry name" value="rSAM"/>
</dbReference>
<feature type="domain" description="Radical SAM core" evidence="7">
    <location>
        <begin position="102"/>
        <end position="252"/>
    </location>
</feature>
<dbReference type="GO" id="GO:0016491">
    <property type="term" value="F:oxidoreductase activity"/>
    <property type="evidence" value="ECO:0007669"/>
    <property type="project" value="InterPro"/>
</dbReference>
<dbReference type="STRING" id="1121345.SAMN02745217_00115"/>
<organism evidence="8 9">
    <name type="scientific">Anaerocolumna xylanovorans DSM 12503</name>
    <dbReference type="NCBI Taxonomy" id="1121345"/>
    <lineage>
        <taxon>Bacteria</taxon>
        <taxon>Bacillati</taxon>
        <taxon>Bacillota</taxon>
        <taxon>Clostridia</taxon>
        <taxon>Lachnospirales</taxon>
        <taxon>Lachnospiraceae</taxon>
        <taxon>Anaerocolumna</taxon>
    </lineage>
</organism>
<reference evidence="8 9" key="1">
    <citation type="submission" date="2016-12" db="EMBL/GenBank/DDBJ databases">
        <authorList>
            <person name="Song W.-J."/>
            <person name="Kurnit D.M."/>
        </authorList>
    </citation>
    <scope>NUCLEOTIDE SEQUENCE [LARGE SCALE GENOMIC DNA]</scope>
    <source>
        <strain evidence="8 9">DSM 12503</strain>
    </source>
</reference>
<dbReference type="SFLD" id="SFLDG01386">
    <property type="entry name" value="main_SPASM_domain-containing"/>
    <property type="match status" value="1"/>
</dbReference>
<dbReference type="SFLD" id="SFLDG01067">
    <property type="entry name" value="SPASM/twitch_domain_containing"/>
    <property type="match status" value="1"/>
</dbReference>
<gene>
    <name evidence="8" type="ORF">SAMN02745217_00115</name>
</gene>
<evidence type="ECO:0000313" key="8">
    <source>
        <dbReference type="EMBL" id="SHO43166.1"/>
    </source>
</evidence>
<keyword evidence="5" id="KW-0408">Iron</keyword>
<keyword evidence="2" id="KW-0004">4Fe-4S</keyword>
<dbReference type="InterPro" id="IPR023867">
    <property type="entry name" value="Sulphatase_maturase_rSAM"/>
</dbReference>
<dbReference type="PANTHER" id="PTHR43787">
    <property type="entry name" value="FEMO COFACTOR BIOSYNTHESIS PROTEIN NIFB-RELATED"/>
    <property type="match status" value="1"/>
</dbReference>
<keyword evidence="6" id="KW-0411">Iron-sulfur</keyword>
<keyword evidence="4" id="KW-0479">Metal-binding</keyword>
<dbReference type="PANTHER" id="PTHR43787:SF3">
    <property type="entry name" value="ARYLSULFATASE REGULATORY PROTEIN"/>
    <property type="match status" value="1"/>
</dbReference>
<dbReference type="SFLD" id="SFLDG01384">
    <property type="entry name" value="thioether_bond_formation_requi"/>
    <property type="match status" value="1"/>
</dbReference>
<dbReference type="GO" id="GO:0046872">
    <property type="term" value="F:metal ion binding"/>
    <property type="evidence" value="ECO:0007669"/>
    <property type="project" value="UniProtKB-KW"/>
</dbReference>
<dbReference type="Pfam" id="PF04055">
    <property type="entry name" value="Radical_SAM"/>
    <property type="match status" value="1"/>
</dbReference>
<name>A0A1M7XWL0_9FIRM</name>
<evidence type="ECO:0000256" key="1">
    <source>
        <dbReference type="ARBA" id="ARBA00001966"/>
    </source>
</evidence>
<protein>
    <recommendedName>
        <fullName evidence="7">Radical SAM core domain-containing protein</fullName>
    </recommendedName>
</protein>
<evidence type="ECO:0000256" key="3">
    <source>
        <dbReference type="ARBA" id="ARBA00022691"/>
    </source>
</evidence>
<dbReference type="Gene3D" id="3.20.20.70">
    <property type="entry name" value="Aldolase class I"/>
    <property type="match status" value="1"/>
</dbReference>
<dbReference type="SUPFAM" id="SSF102114">
    <property type="entry name" value="Radical SAM enzymes"/>
    <property type="match status" value="1"/>
</dbReference>
<sequence length="464" mass="52269">MNTTRTGTYKPSQYNTLISYWDEFVVYNSLSGCLSLLNAEERTALEDIGGGNPDIGGMDDDFLDRLLINNYVVPTDIDERVILQEKYLNMQNEGSTLTMTILPTLSCNFQCDYCFQGTNKTGGVMADDVQDAVIAFVKEKLAGKKSLHITWFGGEPTLAMDIIKRISDRLIAYCDKNNIAYQAAIITNGYLLTPECVGELYVRRVRTIQITLDGPSRIHDAIRYLKSSKAGTFSQIIGNISAYRSEFPIHTTIRANIDANNNDLCDELIDEMNAVFQSKENISLYFSLIHASTKECNHIAESVLDGQTYAGMETIWLKKAVNSGLSGIDLPIQNMGMCGASKNNGYVIVPNGDLHKCWETVSRSEYRIGNICDSPSIHPDAVSKWLDWSPFAEEECRECAILPNCLGFCRYHFIYKENYSGHSKESMCPSLKYQISERLRLYLDTHNHRPEKAAVVEKNWRDCT</sequence>
<proteinExistence type="predicted"/>
<accession>A0A1M7XWL0</accession>
<dbReference type="GO" id="GO:0051539">
    <property type="term" value="F:4 iron, 4 sulfur cluster binding"/>
    <property type="evidence" value="ECO:0007669"/>
    <property type="project" value="UniProtKB-KW"/>
</dbReference>
<dbReference type="InterPro" id="IPR058240">
    <property type="entry name" value="rSAM_sf"/>
</dbReference>
<dbReference type="AlphaFoldDB" id="A0A1M7XWL0"/>
<evidence type="ECO:0000259" key="7">
    <source>
        <dbReference type="Pfam" id="PF04055"/>
    </source>
</evidence>
<dbReference type="NCBIfam" id="TIGR04085">
    <property type="entry name" value="rSAM_more_4Fe4S"/>
    <property type="match status" value="1"/>
</dbReference>
<evidence type="ECO:0000256" key="4">
    <source>
        <dbReference type="ARBA" id="ARBA00022723"/>
    </source>
</evidence>
<evidence type="ECO:0000313" key="9">
    <source>
        <dbReference type="Proteomes" id="UP000184612"/>
    </source>
</evidence>
<evidence type="ECO:0000256" key="5">
    <source>
        <dbReference type="ARBA" id="ARBA00023004"/>
    </source>
</evidence>
<dbReference type="InterPro" id="IPR023885">
    <property type="entry name" value="4Fe4S-binding_SPASM_dom"/>
</dbReference>
<keyword evidence="9" id="KW-1185">Reference proteome</keyword>
<dbReference type="UniPathway" id="UPA00782"/>
<evidence type="ECO:0000256" key="2">
    <source>
        <dbReference type="ARBA" id="ARBA00022485"/>
    </source>
</evidence>